<evidence type="ECO:0000313" key="2">
    <source>
        <dbReference type="EMBL" id="RCI04190.1"/>
    </source>
</evidence>
<comment type="caution">
    <text evidence="2">The sequence shown here is derived from an EMBL/GenBank/DDBJ whole genome shotgun (WGS) entry which is preliminary data.</text>
</comment>
<feature type="region of interest" description="Disordered" evidence="1">
    <location>
        <begin position="348"/>
        <end position="374"/>
    </location>
</feature>
<keyword evidence="3" id="KW-1185">Reference proteome</keyword>
<dbReference type="Proteomes" id="UP000253551">
    <property type="component" value="Unassembled WGS sequence"/>
</dbReference>
<protein>
    <submittedName>
        <fullName evidence="2">Uncharacterized protein</fullName>
    </submittedName>
</protein>
<dbReference type="OrthoDB" id="438440at2759"/>
<reference evidence="2 3" key="1">
    <citation type="journal article" date="2018" name="G3 (Bethesda)">
        <title>Phylogenetic and Phylogenomic Definition of Rhizopus Species.</title>
        <authorList>
            <person name="Gryganskyi A.P."/>
            <person name="Golan J."/>
            <person name="Dolatabadi S."/>
            <person name="Mondo S."/>
            <person name="Robb S."/>
            <person name="Idnurm A."/>
            <person name="Muszewska A."/>
            <person name="Steczkiewicz K."/>
            <person name="Masonjones S."/>
            <person name="Liao H.L."/>
            <person name="Gajdeczka M.T."/>
            <person name="Anike F."/>
            <person name="Vuek A."/>
            <person name="Anishchenko I.M."/>
            <person name="Voigt K."/>
            <person name="de Hoog G.S."/>
            <person name="Smith M.E."/>
            <person name="Heitman J."/>
            <person name="Vilgalys R."/>
            <person name="Stajich J.E."/>
        </authorList>
    </citation>
    <scope>NUCLEOTIDE SEQUENCE [LARGE SCALE GENOMIC DNA]</scope>
    <source>
        <strain evidence="2 3">LSU 92-RS-03</strain>
    </source>
</reference>
<feature type="compositionally biased region" description="Basic and acidic residues" evidence="1">
    <location>
        <begin position="365"/>
        <end position="374"/>
    </location>
</feature>
<accession>A0A367KPZ3</accession>
<dbReference type="EMBL" id="PJQM01000759">
    <property type="protein sequence ID" value="RCI04190.1"/>
    <property type="molecule type" value="Genomic_DNA"/>
</dbReference>
<evidence type="ECO:0000256" key="1">
    <source>
        <dbReference type="SAM" id="MobiDB-lite"/>
    </source>
</evidence>
<gene>
    <name evidence="2" type="ORF">CU098_004451</name>
</gene>
<evidence type="ECO:0000313" key="3">
    <source>
        <dbReference type="Proteomes" id="UP000253551"/>
    </source>
</evidence>
<proteinExistence type="predicted"/>
<sequence length="374" mass="41524">MEGQLAATPNTNSIHDANHALDGPLLPENVACMVTAASFTARLSLRCSSIFLDALFEAAKYGTVLSLGLSRNALTNALSTAKNIHDTSPKSICSSAITEQEERNGLFVQLLEKYTDIGLHIVSHTFSLAELFAISGLQFTSRTIQSSLKVAEESVRIIDGIFGSNDTSRAIASIITLVHRELVQDPEFGLAKAGKIAILAGLTKALTAFAVLQNVTHKRMMKHIPMTVLWEGLVTDEKEDQIKQNNSLIQFKNKTHCNENRLILQRLLNKEEQESDALVCDNHAYKVAAETTCLTTKTISIGSSHLKKITVNTNQEKNAAYLAMLYQNSRLLLSALTERQYRRKIERPDNQVYHHQRRFSSPGDYSEKIKLSQQ</sequence>
<dbReference type="AlphaFoldDB" id="A0A367KPZ3"/>
<organism evidence="2 3">
    <name type="scientific">Rhizopus stolonifer</name>
    <name type="common">Rhizopus nigricans</name>
    <dbReference type="NCBI Taxonomy" id="4846"/>
    <lineage>
        <taxon>Eukaryota</taxon>
        <taxon>Fungi</taxon>
        <taxon>Fungi incertae sedis</taxon>
        <taxon>Mucoromycota</taxon>
        <taxon>Mucoromycotina</taxon>
        <taxon>Mucoromycetes</taxon>
        <taxon>Mucorales</taxon>
        <taxon>Mucorineae</taxon>
        <taxon>Rhizopodaceae</taxon>
        <taxon>Rhizopus</taxon>
    </lineage>
</organism>
<name>A0A367KPZ3_RHIST</name>